<proteinExistence type="inferred from homology"/>
<dbReference type="InterPro" id="IPR036188">
    <property type="entry name" value="FAD/NAD-bd_sf"/>
</dbReference>
<evidence type="ECO:0000256" key="4">
    <source>
        <dbReference type="ARBA" id="ARBA00022827"/>
    </source>
</evidence>
<organism evidence="7 8">
    <name type="scientific">Apiospora phragmitis</name>
    <dbReference type="NCBI Taxonomy" id="2905665"/>
    <lineage>
        <taxon>Eukaryota</taxon>
        <taxon>Fungi</taxon>
        <taxon>Dikarya</taxon>
        <taxon>Ascomycota</taxon>
        <taxon>Pezizomycotina</taxon>
        <taxon>Sordariomycetes</taxon>
        <taxon>Xylariomycetidae</taxon>
        <taxon>Amphisphaeriales</taxon>
        <taxon>Apiosporaceae</taxon>
        <taxon>Apiospora</taxon>
    </lineage>
</organism>
<comment type="cofactor">
    <cofactor evidence="1">
        <name>FAD</name>
        <dbReference type="ChEBI" id="CHEBI:57692"/>
    </cofactor>
</comment>
<keyword evidence="5" id="KW-0560">Oxidoreductase</keyword>
<evidence type="ECO:0000256" key="1">
    <source>
        <dbReference type="ARBA" id="ARBA00001974"/>
    </source>
</evidence>
<dbReference type="RefSeq" id="XP_066708755.1">
    <property type="nucleotide sequence ID" value="XM_066865626.1"/>
</dbReference>
<evidence type="ECO:0000259" key="6">
    <source>
        <dbReference type="Pfam" id="PF01266"/>
    </source>
</evidence>
<evidence type="ECO:0000256" key="5">
    <source>
        <dbReference type="ARBA" id="ARBA00023002"/>
    </source>
</evidence>
<dbReference type="Pfam" id="PF01266">
    <property type="entry name" value="DAO"/>
    <property type="match status" value="1"/>
</dbReference>
<evidence type="ECO:0000313" key="7">
    <source>
        <dbReference type="EMBL" id="KAK8041210.1"/>
    </source>
</evidence>
<evidence type="ECO:0000256" key="3">
    <source>
        <dbReference type="ARBA" id="ARBA00022630"/>
    </source>
</evidence>
<keyword evidence="3" id="KW-0285">Flavoprotein</keyword>
<dbReference type="SUPFAM" id="SSF54373">
    <property type="entry name" value="FAD-linked reductases, C-terminal domain"/>
    <property type="match status" value="1"/>
</dbReference>
<reference evidence="7 8" key="1">
    <citation type="submission" date="2023-01" db="EMBL/GenBank/DDBJ databases">
        <title>Analysis of 21 Apiospora genomes using comparative genomics revels a genus with tremendous synthesis potential of carbohydrate active enzymes and secondary metabolites.</title>
        <authorList>
            <person name="Sorensen T."/>
        </authorList>
    </citation>
    <scope>NUCLEOTIDE SEQUENCE [LARGE SCALE GENOMIC DNA]</scope>
    <source>
        <strain evidence="7 8">CBS 135458</strain>
    </source>
</reference>
<comment type="caution">
    <text evidence="7">The sequence shown here is derived from an EMBL/GenBank/DDBJ whole genome shotgun (WGS) entry which is preliminary data.</text>
</comment>
<protein>
    <submittedName>
        <fullName evidence="7">FAD dependent oxidoreductase</fullName>
    </submittedName>
</protein>
<dbReference type="GeneID" id="92098689"/>
<dbReference type="InterPro" id="IPR006076">
    <property type="entry name" value="FAD-dep_OxRdtase"/>
</dbReference>
<feature type="domain" description="FAD dependent oxidoreductase" evidence="6">
    <location>
        <begin position="141"/>
        <end position="334"/>
    </location>
</feature>
<dbReference type="PANTHER" id="PTHR11530">
    <property type="entry name" value="D-AMINO ACID OXIDASE"/>
    <property type="match status" value="1"/>
</dbReference>
<feature type="non-terminal residue" evidence="7">
    <location>
        <position position="1"/>
    </location>
</feature>
<sequence>RQFAMNDPKIVIIGAGVIGLTTALQLLRVGFGKIHVVANICQPTRIRHILAPGPGPSTSRLPPKRNLVANLHRDKSSFYCEEDKPRDKAHDWWEHVVHDYRHLDRSEVPEFADWGIKYRTAALDPTTYLTYLRDHSSSPEPADFVVNCAGLGARDLGGVEDAGVFPVRGQLVLVENQSDGMYFMPYNKRLGMNPQVAETAYIIERPLGKGTGLGGTHERLSPEETQNNTKKLQLSSAPDMQVDQGIMQRAVRMCPKLVPEGAGPEALRVFRHPVGYRPYREGGTRVELEEMRDDEDEDAAAAAAAGGRRTLKVVHCYGVGGSGYRLSYGVGSEAVAIIKAALKV</sequence>
<keyword evidence="8" id="KW-1185">Reference proteome</keyword>
<dbReference type="Gene3D" id="3.50.50.60">
    <property type="entry name" value="FAD/NAD(P)-binding domain"/>
    <property type="match status" value="1"/>
</dbReference>
<comment type="similarity">
    <text evidence="2">Belongs to the DAMOX/DASOX family.</text>
</comment>
<dbReference type="SUPFAM" id="SSF51971">
    <property type="entry name" value="Nucleotide-binding domain"/>
    <property type="match status" value="1"/>
</dbReference>
<evidence type="ECO:0000313" key="8">
    <source>
        <dbReference type="Proteomes" id="UP001480595"/>
    </source>
</evidence>
<dbReference type="Proteomes" id="UP001480595">
    <property type="component" value="Unassembled WGS sequence"/>
</dbReference>
<accession>A0ABR1T5G5</accession>
<dbReference type="PANTHER" id="PTHR11530:SF16">
    <property type="entry name" value="D-AMINO ACID OXIDASE (AFU_ORTHOLOGUE AFUA_5G11290)"/>
    <property type="match status" value="1"/>
</dbReference>
<evidence type="ECO:0000256" key="2">
    <source>
        <dbReference type="ARBA" id="ARBA00006730"/>
    </source>
</evidence>
<dbReference type="InterPro" id="IPR023209">
    <property type="entry name" value="DAO"/>
</dbReference>
<name>A0ABR1T5G5_9PEZI</name>
<dbReference type="EMBL" id="JAQQWL010000015">
    <property type="protein sequence ID" value="KAK8041210.1"/>
    <property type="molecule type" value="Genomic_DNA"/>
</dbReference>
<keyword evidence="4" id="KW-0274">FAD</keyword>
<dbReference type="Gene3D" id="3.30.9.10">
    <property type="entry name" value="D-Amino Acid Oxidase, subunit A, domain 2"/>
    <property type="match status" value="1"/>
</dbReference>
<gene>
    <name evidence="7" type="ORF">PG994_014217</name>
</gene>